<dbReference type="Proteomes" id="UP000321638">
    <property type="component" value="Unassembled WGS sequence"/>
</dbReference>
<protein>
    <submittedName>
        <fullName evidence="6">MerR family DNA-binding transcriptional regulator</fullName>
    </submittedName>
</protein>
<keyword evidence="1" id="KW-0805">Transcription regulation</keyword>
<dbReference type="Pfam" id="PF09278">
    <property type="entry name" value="MerR-DNA-bind"/>
    <property type="match status" value="1"/>
</dbReference>
<dbReference type="CDD" id="cd04776">
    <property type="entry name" value="HTH_GnyR"/>
    <property type="match status" value="1"/>
</dbReference>
<keyword evidence="3" id="KW-0804">Transcription</keyword>
<dbReference type="Gene3D" id="1.10.1660.10">
    <property type="match status" value="1"/>
</dbReference>
<dbReference type="GO" id="GO:0003677">
    <property type="term" value="F:DNA binding"/>
    <property type="evidence" value="ECO:0007669"/>
    <property type="project" value="UniProtKB-KW"/>
</dbReference>
<keyword evidence="7" id="KW-1185">Reference proteome</keyword>
<evidence type="ECO:0000313" key="6">
    <source>
        <dbReference type="EMBL" id="TXL73318.1"/>
    </source>
</evidence>
<dbReference type="PANTHER" id="PTHR30204:SF58">
    <property type="entry name" value="HTH-TYPE TRANSCRIPTIONAL REGULATOR YFMP"/>
    <property type="match status" value="1"/>
</dbReference>
<dbReference type="EMBL" id="VDUZ01000026">
    <property type="protein sequence ID" value="TXL73318.1"/>
    <property type="molecule type" value="Genomic_DNA"/>
</dbReference>
<dbReference type="RefSeq" id="WP_147849088.1">
    <property type="nucleotide sequence ID" value="NZ_VDUZ01000026.1"/>
</dbReference>
<sequence length="148" mass="16657">MSQATLDAERGAAKAPGRTWTIAELAKEFGVTARAIRFYEDEGLIAPERQGTTRVYSAGDRARLGWVLRGKRLGFSLGEIRDLLNLYHSDHSGVQQIRGVLHKSREHIAELEKRLRDLRAQLAEFREVEAQAEAFLRGKGVDPDSEDR</sequence>
<dbReference type="PANTHER" id="PTHR30204">
    <property type="entry name" value="REDOX-CYCLING DRUG-SENSING TRANSCRIPTIONAL ACTIVATOR SOXR"/>
    <property type="match status" value="1"/>
</dbReference>
<evidence type="ECO:0000256" key="3">
    <source>
        <dbReference type="ARBA" id="ARBA00023163"/>
    </source>
</evidence>
<gene>
    <name evidence="6" type="ORF">FHP25_21785</name>
</gene>
<name>A0A5C8PI04_9HYPH</name>
<dbReference type="GO" id="GO:0003700">
    <property type="term" value="F:DNA-binding transcription factor activity"/>
    <property type="evidence" value="ECO:0007669"/>
    <property type="project" value="InterPro"/>
</dbReference>
<dbReference type="InterPro" id="IPR015358">
    <property type="entry name" value="Tscrpt_reg_MerR_DNA-bd"/>
</dbReference>
<evidence type="ECO:0000256" key="1">
    <source>
        <dbReference type="ARBA" id="ARBA00023015"/>
    </source>
</evidence>
<dbReference type="InterPro" id="IPR000551">
    <property type="entry name" value="MerR-type_HTH_dom"/>
</dbReference>
<evidence type="ECO:0000313" key="7">
    <source>
        <dbReference type="Proteomes" id="UP000321638"/>
    </source>
</evidence>
<feature type="domain" description="HTH merR-type" evidence="5">
    <location>
        <begin position="19"/>
        <end position="86"/>
    </location>
</feature>
<accession>A0A5C8PI04</accession>
<comment type="caution">
    <text evidence="6">The sequence shown here is derived from an EMBL/GenBank/DDBJ whole genome shotgun (WGS) entry which is preliminary data.</text>
</comment>
<proteinExistence type="predicted"/>
<dbReference type="PROSITE" id="PS50937">
    <property type="entry name" value="HTH_MERR_2"/>
    <property type="match status" value="1"/>
</dbReference>
<feature type="coiled-coil region" evidence="4">
    <location>
        <begin position="101"/>
        <end position="128"/>
    </location>
</feature>
<evidence type="ECO:0000256" key="2">
    <source>
        <dbReference type="ARBA" id="ARBA00023125"/>
    </source>
</evidence>
<dbReference type="AlphaFoldDB" id="A0A5C8PI04"/>
<evidence type="ECO:0000256" key="4">
    <source>
        <dbReference type="SAM" id="Coils"/>
    </source>
</evidence>
<dbReference type="SUPFAM" id="SSF46955">
    <property type="entry name" value="Putative DNA-binding domain"/>
    <property type="match status" value="1"/>
</dbReference>
<evidence type="ECO:0000259" key="5">
    <source>
        <dbReference type="PROSITE" id="PS50937"/>
    </source>
</evidence>
<dbReference type="Pfam" id="PF00376">
    <property type="entry name" value="MerR"/>
    <property type="match status" value="1"/>
</dbReference>
<dbReference type="InterPro" id="IPR047057">
    <property type="entry name" value="MerR_fam"/>
</dbReference>
<dbReference type="OrthoDB" id="9803659at2"/>
<dbReference type="SMART" id="SM00422">
    <property type="entry name" value="HTH_MERR"/>
    <property type="match status" value="1"/>
</dbReference>
<dbReference type="InterPro" id="IPR009061">
    <property type="entry name" value="DNA-bd_dom_put_sf"/>
</dbReference>
<keyword evidence="4" id="KW-0175">Coiled coil</keyword>
<organism evidence="6 7">
    <name type="scientific">Vineibacter terrae</name>
    <dbReference type="NCBI Taxonomy" id="2586908"/>
    <lineage>
        <taxon>Bacteria</taxon>
        <taxon>Pseudomonadati</taxon>
        <taxon>Pseudomonadota</taxon>
        <taxon>Alphaproteobacteria</taxon>
        <taxon>Hyphomicrobiales</taxon>
        <taxon>Vineibacter</taxon>
    </lineage>
</organism>
<reference evidence="6 7" key="1">
    <citation type="submission" date="2019-06" db="EMBL/GenBank/DDBJ databases">
        <title>New taxonomy in bacterial strain CC-CFT640, isolated from vineyard.</title>
        <authorList>
            <person name="Lin S.-Y."/>
            <person name="Tsai C.-F."/>
            <person name="Young C.-C."/>
        </authorList>
    </citation>
    <scope>NUCLEOTIDE SEQUENCE [LARGE SCALE GENOMIC DNA]</scope>
    <source>
        <strain evidence="6 7">CC-CFT640</strain>
    </source>
</reference>
<keyword evidence="2 6" id="KW-0238">DNA-binding</keyword>